<dbReference type="PANTHER" id="PTHR19328:SF75">
    <property type="entry name" value="ALDOSE SUGAR DEHYDROGENASE YLII"/>
    <property type="match status" value="1"/>
</dbReference>
<organism evidence="3 4">
    <name type="scientific">Halosimplex aquaticum</name>
    <dbReference type="NCBI Taxonomy" id="3026162"/>
    <lineage>
        <taxon>Archaea</taxon>
        <taxon>Methanobacteriati</taxon>
        <taxon>Methanobacteriota</taxon>
        <taxon>Stenosarchaea group</taxon>
        <taxon>Halobacteria</taxon>
        <taxon>Halobacteriales</taxon>
        <taxon>Haloarculaceae</taxon>
        <taxon>Halosimplex</taxon>
    </lineage>
</organism>
<evidence type="ECO:0000313" key="3">
    <source>
        <dbReference type="EMBL" id="MFC7142642.1"/>
    </source>
</evidence>
<protein>
    <submittedName>
        <fullName evidence="3">PQQ-dependent sugar dehydrogenase</fullName>
    </submittedName>
</protein>
<feature type="region of interest" description="Disordered" evidence="1">
    <location>
        <begin position="22"/>
        <end position="81"/>
    </location>
</feature>
<name>A0ABD5Y5X8_9EURY</name>
<proteinExistence type="predicted"/>
<evidence type="ECO:0000259" key="2">
    <source>
        <dbReference type="Pfam" id="PF07995"/>
    </source>
</evidence>
<feature type="compositionally biased region" description="Gly residues" evidence="1">
    <location>
        <begin position="25"/>
        <end position="36"/>
    </location>
</feature>
<feature type="compositionally biased region" description="Low complexity" evidence="1">
    <location>
        <begin position="37"/>
        <end position="51"/>
    </location>
</feature>
<feature type="domain" description="Glucose/Sorbosone dehydrogenase" evidence="2">
    <location>
        <begin position="97"/>
        <end position="462"/>
    </location>
</feature>
<dbReference type="PROSITE" id="PS51318">
    <property type="entry name" value="TAT"/>
    <property type="match status" value="1"/>
</dbReference>
<dbReference type="Pfam" id="PF07995">
    <property type="entry name" value="GSDH"/>
    <property type="match status" value="1"/>
</dbReference>
<dbReference type="GeneID" id="78822991"/>
<sequence>MTEDGLPRRRALALAGLAVATPLAGCGGGSDGGGPAGETTGPADGAGAPIPVDETDRGTDASTDGTAETDATGEGTGTAGFEDLTVRAERVASGFTSPVAVEVPQPDRRFVVDQTGQVRLHDGEGLREEPFLDVTDRMVDLGDGYTEQGLLGLAFHPSFDENGRLFVRYSAPPRDDTPDDYSHTFVLSEFRADPDGATADPDSERTILEIPQPQRNHNAGAVAFGPDGYLYVATGDGGAANDQGNGHVDDWYDAVGGGNGQDVTENLLGSMLRIDVDGEGEDRPYAIPEDNPLVGEDGLDEQYAWGFRNPWRFSFGPDGRLFVADVGQTQWEEVSVVERGGNYGWNVREGAHCFQAEDCPEESPRGRELRSPVIEYPHGGAEVSGIAVIGGYLYDGDAIPDLRGRYVFADWRAQGRLYAAREADEGLWETTTVAVDSDAQFGPNVLSFGRTPEGEVLVCTTAESGLSGDSGAVFRLRGA</sequence>
<dbReference type="InterPro" id="IPR012938">
    <property type="entry name" value="Glc/Sorbosone_DH"/>
</dbReference>
<dbReference type="AlphaFoldDB" id="A0ABD5Y5X8"/>
<dbReference type="PANTHER" id="PTHR19328">
    <property type="entry name" value="HEDGEHOG-INTERACTING PROTEIN"/>
    <property type="match status" value="1"/>
</dbReference>
<dbReference type="Gene3D" id="2.120.10.30">
    <property type="entry name" value="TolB, C-terminal domain"/>
    <property type="match status" value="1"/>
</dbReference>
<accession>A0ABD5Y5X8</accession>
<evidence type="ECO:0000313" key="4">
    <source>
        <dbReference type="Proteomes" id="UP001596432"/>
    </source>
</evidence>
<dbReference type="Proteomes" id="UP001596432">
    <property type="component" value="Unassembled WGS sequence"/>
</dbReference>
<evidence type="ECO:0000256" key="1">
    <source>
        <dbReference type="SAM" id="MobiDB-lite"/>
    </source>
</evidence>
<keyword evidence="4" id="KW-1185">Reference proteome</keyword>
<dbReference type="SUPFAM" id="SSF50952">
    <property type="entry name" value="Soluble quinoprotein glucose dehydrogenase"/>
    <property type="match status" value="1"/>
</dbReference>
<dbReference type="EMBL" id="JBHTAS010000001">
    <property type="protein sequence ID" value="MFC7142642.1"/>
    <property type="molecule type" value="Genomic_DNA"/>
</dbReference>
<reference evidence="3 4" key="1">
    <citation type="journal article" date="2019" name="Int. J. Syst. Evol. Microbiol.">
        <title>The Global Catalogue of Microorganisms (GCM) 10K type strain sequencing project: providing services to taxonomists for standard genome sequencing and annotation.</title>
        <authorList>
            <consortium name="The Broad Institute Genomics Platform"/>
            <consortium name="The Broad Institute Genome Sequencing Center for Infectious Disease"/>
            <person name="Wu L."/>
            <person name="Ma J."/>
        </authorList>
    </citation>
    <scope>NUCLEOTIDE SEQUENCE [LARGE SCALE GENOMIC DNA]</scope>
    <source>
        <strain evidence="3 4">XZYJT29</strain>
    </source>
</reference>
<comment type="caution">
    <text evidence="3">The sequence shown here is derived from an EMBL/GenBank/DDBJ whole genome shotgun (WGS) entry which is preliminary data.</text>
</comment>
<feature type="compositionally biased region" description="Low complexity" evidence="1">
    <location>
        <begin position="60"/>
        <end position="81"/>
    </location>
</feature>
<dbReference type="RefSeq" id="WP_274323698.1">
    <property type="nucleotide sequence ID" value="NZ_CP118158.1"/>
</dbReference>
<dbReference type="InterPro" id="IPR006311">
    <property type="entry name" value="TAT_signal"/>
</dbReference>
<gene>
    <name evidence="3" type="ORF">ACFQMA_22765</name>
</gene>
<dbReference type="InterPro" id="IPR011042">
    <property type="entry name" value="6-blade_b-propeller_TolB-like"/>
</dbReference>
<dbReference type="InterPro" id="IPR011041">
    <property type="entry name" value="Quinoprot_gluc/sorb_DH_b-prop"/>
</dbReference>